<dbReference type="OrthoDB" id="4062651at2759"/>
<reference evidence="1" key="1">
    <citation type="journal article" date="2020" name="Stud. Mycol.">
        <title>101 Dothideomycetes genomes: a test case for predicting lifestyles and emergence of pathogens.</title>
        <authorList>
            <person name="Haridas S."/>
            <person name="Albert R."/>
            <person name="Binder M."/>
            <person name="Bloem J."/>
            <person name="Labutti K."/>
            <person name="Salamov A."/>
            <person name="Andreopoulos B."/>
            <person name="Baker S."/>
            <person name="Barry K."/>
            <person name="Bills G."/>
            <person name="Bluhm B."/>
            <person name="Cannon C."/>
            <person name="Castanera R."/>
            <person name="Culley D."/>
            <person name="Daum C."/>
            <person name="Ezra D."/>
            <person name="Gonzalez J."/>
            <person name="Henrissat B."/>
            <person name="Kuo A."/>
            <person name="Liang C."/>
            <person name="Lipzen A."/>
            <person name="Lutzoni F."/>
            <person name="Magnuson J."/>
            <person name="Mondo S."/>
            <person name="Nolan M."/>
            <person name="Ohm R."/>
            <person name="Pangilinan J."/>
            <person name="Park H.-J."/>
            <person name="Ramirez L."/>
            <person name="Alfaro M."/>
            <person name="Sun H."/>
            <person name="Tritt A."/>
            <person name="Yoshinaga Y."/>
            <person name="Zwiers L.-H."/>
            <person name="Turgeon B."/>
            <person name="Goodwin S."/>
            <person name="Spatafora J."/>
            <person name="Crous P."/>
            <person name="Grigoriev I."/>
        </authorList>
    </citation>
    <scope>NUCLEOTIDE SEQUENCE</scope>
    <source>
        <strain evidence="1">CBS 161.51</strain>
    </source>
</reference>
<organism evidence="1 2">
    <name type="scientific">Clathrospora elynae</name>
    <dbReference type="NCBI Taxonomy" id="706981"/>
    <lineage>
        <taxon>Eukaryota</taxon>
        <taxon>Fungi</taxon>
        <taxon>Dikarya</taxon>
        <taxon>Ascomycota</taxon>
        <taxon>Pezizomycotina</taxon>
        <taxon>Dothideomycetes</taxon>
        <taxon>Pleosporomycetidae</taxon>
        <taxon>Pleosporales</taxon>
        <taxon>Diademaceae</taxon>
        <taxon>Clathrospora</taxon>
    </lineage>
</organism>
<proteinExistence type="predicted"/>
<sequence length="104" mass="11882">NIWLTLDKFPPLKCLSFGLSQGIVYQLCYEAIVKVPFQYPVSRTPPADETNEQIDMSFQSFALFKRESAFYTMLAKVPHANLPQRLQSKVISGIALPRFKSLKK</sequence>
<keyword evidence="2" id="KW-1185">Reference proteome</keyword>
<dbReference type="Proteomes" id="UP000800038">
    <property type="component" value="Unassembled WGS sequence"/>
</dbReference>
<protein>
    <submittedName>
        <fullName evidence="1">Uncharacterized protein</fullName>
    </submittedName>
</protein>
<name>A0A6A5SZE0_9PLEO</name>
<accession>A0A6A5SZE0</accession>
<gene>
    <name evidence="1" type="ORF">EJ02DRAFT_339046</name>
</gene>
<evidence type="ECO:0000313" key="1">
    <source>
        <dbReference type="EMBL" id="KAF1945350.1"/>
    </source>
</evidence>
<feature type="non-terminal residue" evidence="1">
    <location>
        <position position="1"/>
    </location>
</feature>
<dbReference type="EMBL" id="ML976010">
    <property type="protein sequence ID" value="KAF1945350.1"/>
    <property type="molecule type" value="Genomic_DNA"/>
</dbReference>
<dbReference type="AlphaFoldDB" id="A0A6A5SZE0"/>
<evidence type="ECO:0000313" key="2">
    <source>
        <dbReference type="Proteomes" id="UP000800038"/>
    </source>
</evidence>